<organism evidence="23 24">
    <name type="scientific">Python bivittatus</name>
    <name type="common">Burmese python</name>
    <name type="synonym">Python molurus bivittatus</name>
    <dbReference type="NCBI Taxonomy" id="176946"/>
    <lineage>
        <taxon>Eukaryota</taxon>
        <taxon>Metazoa</taxon>
        <taxon>Chordata</taxon>
        <taxon>Craniata</taxon>
        <taxon>Vertebrata</taxon>
        <taxon>Euteleostomi</taxon>
        <taxon>Lepidosauria</taxon>
        <taxon>Squamata</taxon>
        <taxon>Bifurcata</taxon>
        <taxon>Unidentata</taxon>
        <taxon>Episquamata</taxon>
        <taxon>Toxicofera</taxon>
        <taxon>Serpentes</taxon>
        <taxon>Henophidia</taxon>
        <taxon>Pythonidae</taxon>
        <taxon>Python</taxon>
    </lineage>
</organism>
<comment type="catalytic activity">
    <reaction evidence="18">
        <text>L-threonyl-[protein] + ATP = O-phospho-L-threonyl-[protein] + ADP + H(+)</text>
        <dbReference type="Rhea" id="RHEA:46608"/>
        <dbReference type="Rhea" id="RHEA-COMP:11060"/>
        <dbReference type="Rhea" id="RHEA-COMP:11605"/>
        <dbReference type="ChEBI" id="CHEBI:15378"/>
        <dbReference type="ChEBI" id="CHEBI:30013"/>
        <dbReference type="ChEBI" id="CHEBI:30616"/>
        <dbReference type="ChEBI" id="CHEBI:61977"/>
        <dbReference type="ChEBI" id="CHEBI:456216"/>
        <dbReference type="EC" id="2.7.11.1"/>
    </reaction>
</comment>
<dbReference type="RefSeq" id="XP_007435529.2">
    <property type="nucleotide sequence ID" value="XM_007435467.2"/>
</dbReference>
<dbReference type="KEGG" id="pbi:103052617"/>
<dbReference type="PROSITE" id="PS00107">
    <property type="entry name" value="PROTEIN_KINASE_ATP"/>
    <property type="match status" value="2"/>
</dbReference>
<reference evidence="24" key="1">
    <citation type="submission" date="2025-08" db="UniProtKB">
        <authorList>
            <consortium name="RefSeq"/>
        </authorList>
    </citation>
    <scope>IDENTIFICATION</scope>
    <source>
        <tissue evidence="24">Liver</tissue>
    </source>
</reference>
<dbReference type="PROSITE" id="PS00108">
    <property type="entry name" value="PROTEIN_KINASE_ST"/>
    <property type="match status" value="3"/>
</dbReference>
<feature type="compositionally biased region" description="Basic and acidic residues" evidence="21">
    <location>
        <begin position="944"/>
        <end position="961"/>
    </location>
</feature>
<evidence type="ECO:0000256" key="21">
    <source>
        <dbReference type="SAM" id="MobiDB-lite"/>
    </source>
</evidence>
<keyword evidence="23" id="KW-1185">Reference proteome</keyword>
<dbReference type="Gene3D" id="1.10.510.10">
    <property type="entry name" value="Transferase(Phosphotransferase) domain 1"/>
    <property type="match status" value="3"/>
</dbReference>
<keyword evidence="7" id="KW-0723">Serine/threonine-protein kinase</keyword>
<evidence type="ECO:0000256" key="17">
    <source>
        <dbReference type="ARBA" id="ARBA00022871"/>
    </source>
</evidence>
<feature type="compositionally biased region" description="Polar residues" evidence="21">
    <location>
        <begin position="930"/>
        <end position="943"/>
    </location>
</feature>
<keyword evidence="9" id="KW-0808">Transferase</keyword>
<dbReference type="SMART" id="SM00220">
    <property type="entry name" value="S_TKc"/>
    <property type="match status" value="3"/>
</dbReference>
<dbReference type="GO" id="GO:0035556">
    <property type="term" value="P:intracellular signal transduction"/>
    <property type="evidence" value="ECO:0007669"/>
    <property type="project" value="TreeGrafter"/>
</dbReference>
<accession>A0A9F2WCP2</accession>
<dbReference type="FunFam" id="1.10.510.10:FF:000658">
    <property type="entry name" value="Protein CBG12184"/>
    <property type="match status" value="2"/>
</dbReference>
<evidence type="ECO:0000256" key="6">
    <source>
        <dbReference type="ARBA" id="ARBA00022490"/>
    </source>
</evidence>
<dbReference type="GO" id="GO:0000287">
    <property type="term" value="F:magnesium ion binding"/>
    <property type="evidence" value="ECO:0007669"/>
    <property type="project" value="UniProtKB-ARBA"/>
</dbReference>
<evidence type="ECO:0000256" key="13">
    <source>
        <dbReference type="ARBA" id="ARBA00022782"/>
    </source>
</evidence>
<evidence type="ECO:0000256" key="14">
    <source>
        <dbReference type="ARBA" id="ARBA00022840"/>
    </source>
</evidence>
<dbReference type="InterPro" id="IPR000719">
    <property type="entry name" value="Prot_kinase_dom"/>
</dbReference>
<dbReference type="PROSITE" id="PS50011">
    <property type="entry name" value="PROTEIN_KINASE_DOM"/>
    <property type="match status" value="3"/>
</dbReference>
<keyword evidence="14 20" id="KW-0067">ATP-binding</keyword>
<keyword evidence="13" id="KW-0221">Differentiation</keyword>
<keyword evidence="15" id="KW-0460">Magnesium</keyword>
<dbReference type="SUPFAM" id="SSF56112">
    <property type="entry name" value="Protein kinase-like (PK-like)"/>
    <property type="match status" value="3"/>
</dbReference>
<dbReference type="Proteomes" id="UP000695026">
    <property type="component" value="Unplaced"/>
</dbReference>
<dbReference type="AlphaFoldDB" id="A0A9F2WCP2"/>
<evidence type="ECO:0000256" key="8">
    <source>
        <dbReference type="ARBA" id="ARBA00022553"/>
    </source>
</evidence>
<evidence type="ECO:0000256" key="7">
    <source>
        <dbReference type="ARBA" id="ARBA00022527"/>
    </source>
</evidence>
<dbReference type="OMA" id="DIICWFN"/>
<evidence type="ECO:0000256" key="15">
    <source>
        <dbReference type="ARBA" id="ARBA00022842"/>
    </source>
</evidence>
<evidence type="ECO:0000256" key="3">
    <source>
        <dbReference type="ARBA" id="ARBA00006692"/>
    </source>
</evidence>
<feature type="domain" description="Protein kinase" evidence="22">
    <location>
        <begin position="294"/>
        <end position="554"/>
    </location>
</feature>
<evidence type="ECO:0000256" key="19">
    <source>
        <dbReference type="ARBA" id="ARBA00048679"/>
    </source>
</evidence>
<comment type="catalytic activity">
    <reaction evidence="19">
        <text>L-seryl-[protein] + ATP = O-phospho-L-seryl-[protein] + ADP + H(+)</text>
        <dbReference type="Rhea" id="RHEA:17989"/>
        <dbReference type="Rhea" id="RHEA-COMP:9863"/>
        <dbReference type="Rhea" id="RHEA-COMP:11604"/>
        <dbReference type="ChEBI" id="CHEBI:15378"/>
        <dbReference type="ChEBI" id="CHEBI:29999"/>
        <dbReference type="ChEBI" id="CHEBI:30616"/>
        <dbReference type="ChEBI" id="CHEBI:83421"/>
        <dbReference type="ChEBI" id="CHEBI:456216"/>
        <dbReference type="EC" id="2.7.11.1"/>
    </reaction>
</comment>
<dbReference type="GO" id="GO:0005737">
    <property type="term" value="C:cytoplasm"/>
    <property type="evidence" value="ECO:0007669"/>
    <property type="project" value="UniProtKB-SubCell"/>
</dbReference>
<keyword evidence="11 20" id="KW-0547">Nucleotide-binding</keyword>
<keyword evidence="10" id="KW-0479">Metal-binding</keyword>
<keyword evidence="8" id="KW-0597">Phosphoprotein</keyword>
<keyword evidence="5" id="KW-0217">Developmental protein</keyword>
<dbReference type="PANTHER" id="PTHR24346:SF102">
    <property type="entry name" value="TESTIS-SPECIFIC SERINE_THREONINE-PROTEIN KINASE 1"/>
    <property type="match status" value="1"/>
</dbReference>
<feature type="binding site" evidence="20">
    <location>
        <position position="323"/>
    </location>
    <ligand>
        <name>ATP</name>
        <dbReference type="ChEBI" id="CHEBI:30616"/>
    </ligand>
</feature>
<feature type="binding site" evidence="20">
    <location>
        <position position="689"/>
    </location>
    <ligand>
        <name>ATP</name>
        <dbReference type="ChEBI" id="CHEBI:30616"/>
    </ligand>
</feature>
<dbReference type="GO" id="GO:0007283">
    <property type="term" value="P:spermatogenesis"/>
    <property type="evidence" value="ECO:0007669"/>
    <property type="project" value="UniProtKB-KW"/>
</dbReference>
<dbReference type="InterPro" id="IPR008271">
    <property type="entry name" value="Ser/Thr_kinase_AS"/>
</dbReference>
<dbReference type="FunFam" id="1.10.510.10:FF:000443">
    <property type="entry name" value="Testis-specific serine/threonine-protein kinase 2"/>
    <property type="match status" value="1"/>
</dbReference>
<feature type="compositionally biased region" description="Low complexity" evidence="21">
    <location>
        <begin position="964"/>
        <end position="973"/>
    </location>
</feature>
<name>A0A9F2WCP2_PYTBI</name>
<evidence type="ECO:0000256" key="20">
    <source>
        <dbReference type="PROSITE-ProRule" id="PRU10141"/>
    </source>
</evidence>
<keyword evidence="16" id="KW-0832">Ubl conjugation</keyword>
<evidence type="ECO:0000256" key="4">
    <source>
        <dbReference type="ARBA" id="ARBA00012513"/>
    </source>
</evidence>
<dbReference type="CDD" id="cd14165">
    <property type="entry name" value="STKc_TSSK1_2-like"/>
    <property type="match status" value="2"/>
</dbReference>
<sequence length="1005" mass="115234">MDDGAVLKKKGYVLGNTLGESSFAKVKSAYSERLKFNVAVKITDRRKVPNEFLEKFLPRELEILSTVNHCSIIKIYEIFETAGKVYIVMELGVQGDLLEFIKSNRGLPEEVACRMFRQLCCAVKYCHDLDVVHRDLKCDNVLLDKDMNVKLSDFGFSKRCFRDGNGKIVPSETFCGSAAYAAPEVIQGIPYHPKVYDMWSLGVILYVMVSGFMPYDDSNVKRMLRLQKEHRILFPEFLSLECKDLIFRMLQPDVSHRLRIEEVLNHPWVQGKHLNSGLPQETMDDAEVLKKRGYIMGINLGEGSYAKVKSAYSERLKCNVAVKIIDKKKAPRDFLERFLPREIEMLARVKHHAIVKTYEIFETSEGKVYIVTELGVQGDLLEFIKRKGAIPEEIARKMFHQLASAIKYCHELDIVHRDLKCENLLLDKEYNIKLTDFGFSKRLSRDDDGRVILSKTFCGSAAYAAPEVLQGIPYQPKVYDIWSMGVVLFIMVCGSMPYDDSNIKKMLKLQKEHRVHFPRSKVLSVDCKDLIYHMLQPDVSRRLCIDEVLMHAWMQEPKSISESMLTKSEPGSKQQRLIHQYFSQLYDITWKQHPLNNAQSSISTSLQELPWQELDHLLMTTHHGTHTKWLNAYVNHVTELLVTTAYSIMDDAAILKKRGYIMGGNLGEGSYAKVKSAFSERLKFDVAVKIIDRKKAPPDFLERFLPREIDILAKVNHRSIIKTYEIFETSDGKVYIVMELGVQGDLLEFIKSKGAMPEDIARKMFRQLCAAIKYCHDADIVHRDLKCENLLLDKDYHIKLSDFGFAKRLVRDDDGKIIYSKTFCGSAAYAAPEVLQGIPYEPKIYDMWSLGVILYIMVCGSMPYDDSNIRKMLRLQKEHRVHFPKSKNLTVECKDLIYRMLQPDVSRRLRIEEVLSHIWMQSSKVRALSTTSVGKNGESSRTTGEQKAEQRSEGEQNKTESKQATAATATAVAPRLEVVEEVEEVSEGDKQDEVEKIAEVFETNL</sequence>
<keyword evidence="17" id="KW-0744">Spermatogenesis</keyword>
<feature type="domain" description="Protein kinase" evidence="22">
    <location>
        <begin position="12"/>
        <end position="269"/>
    </location>
</feature>
<dbReference type="GO" id="GO:0000226">
    <property type="term" value="P:microtubule cytoskeleton organization"/>
    <property type="evidence" value="ECO:0007669"/>
    <property type="project" value="TreeGrafter"/>
</dbReference>
<evidence type="ECO:0000313" key="24">
    <source>
        <dbReference type="RefSeq" id="XP_007435529.2"/>
    </source>
</evidence>
<evidence type="ECO:0000256" key="5">
    <source>
        <dbReference type="ARBA" id="ARBA00022473"/>
    </source>
</evidence>
<evidence type="ECO:0000256" key="18">
    <source>
        <dbReference type="ARBA" id="ARBA00047899"/>
    </source>
</evidence>
<comment type="subcellular location">
    <subcellularLocation>
        <location evidence="2">Cytoplasm</location>
    </subcellularLocation>
</comment>
<evidence type="ECO:0000256" key="16">
    <source>
        <dbReference type="ARBA" id="ARBA00022843"/>
    </source>
</evidence>
<dbReference type="OrthoDB" id="541276at2759"/>
<evidence type="ECO:0000256" key="12">
    <source>
        <dbReference type="ARBA" id="ARBA00022777"/>
    </source>
</evidence>
<dbReference type="InterPro" id="IPR017441">
    <property type="entry name" value="Protein_kinase_ATP_BS"/>
</dbReference>
<gene>
    <name evidence="24" type="primary">LOC103052617</name>
</gene>
<comment type="similarity">
    <text evidence="3">Belongs to the protein kinase superfamily. CAMK Ser/Thr protein kinase family.</text>
</comment>
<dbReference type="PANTHER" id="PTHR24346">
    <property type="entry name" value="MAP/MICROTUBULE AFFINITY-REGULATING KINASE"/>
    <property type="match status" value="1"/>
</dbReference>
<evidence type="ECO:0000256" key="1">
    <source>
        <dbReference type="ARBA" id="ARBA00001946"/>
    </source>
</evidence>
<keyword evidence="12 24" id="KW-0418">Kinase</keyword>
<proteinExistence type="inferred from homology"/>
<evidence type="ECO:0000256" key="10">
    <source>
        <dbReference type="ARBA" id="ARBA00022723"/>
    </source>
</evidence>
<dbReference type="GO" id="GO:0030154">
    <property type="term" value="P:cell differentiation"/>
    <property type="evidence" value="ECO:0007669"/>
    <property type="project" value="UniProtKB-KW"/>
</dbReference>
<feature type="domain" description="Protein kinase" evidence="22">
    <location>
        <begin position="660"/>
        <end position="920"/>
    </location>
</feature>
<dbReference type="InterPro" id="IPR011009">
    <property type="entry name" value="Kinase-like_dom_sf"/>
</dbReference>
<dbReference type="Pfam" id="PF00069">
    <property type="entry name" value="Pkinase"/>
    <property type="match status" value="3"/>
</dbReference>
<evidence type="ECO:0000256" key="9">
    <source>
        <dbReference type="ARBA" id="ARBA00022679"/>
    </source>
</evidence>
<dbReference type="GO" id="GO:0005524">
    <property type="term" value="F:ATP binding"/>
    <property type="evidence" value="ECO:0007669"/>
    <property type="project" value="UniProtKB-UniRule"/>
</dbReference>
<evidence type="ECO:0000256" key="11">
    <source>
        <dbReference type="ARBA" id="ARBA00022741"/>
    </source>
</evidence>
<feature type="region of interest" description="Disordered" evidence="21">
    <location>
        <begin position="930"/>
        <end position="975"/>
    </location>
</feature>
<comment type="cofactor">
    <cofactor evidence="1">
        <name>Mg(2+)</name>
        <dbReference type="ChEBI" id="CHEBI:18420"/>
    </cofactor>
</comment>
<dbReference type="GeneID" id="103052617"/>
<evidence type="ECO:0000259" key="22">
    <source>
        <dbReference type="PROSITE" id="PS50011"/>
    </source>
</evidence>
<dbReference type="GO" id="GO:0050321">
    <property type="term" value="F:tau-protein kinase activity"/>
    <property type="evidence" value="ECO:0007669"/>
    <property type="project" value="TreeGrafter"/>
</dbReference>
<evidence type="ECO:0000313" key="23">
    <source>
        <dbReference type="Proteomes" id="UP000695026"/>
    </source>
</evidence>
<evidence type="ECO:0000256" key="2">
    <source>
        <dbReference type="ARBA" id="ARBA00004496"/>
    </source>
</evidence>
<dbReference type="EC" id="2.7.11.1" evidence="4"/>
<keyword evidence="6" id="KW-0963">Cytoplasm</keyword>
<protein>
    <recommendedName>
        <fullName evidence="4">non-specific serine/threonine protein kinase</fullName>
        <ecNumber evidence="4">2.7.11.1</ecNumber>
    </recommendedName>
</protein>